<protein>
    <submittedName>
        <fullName evidence="9">Family 65 glycosyl hydrolase</fullName>
    </submittedName>
</protein>
<feature type="domain" description="Glycoside hydrolase family 65 N-terminal" evidence="8">
    <location>
        <begin position="11"/>
        <end position="241"/>
    </location>
</feature>
<evidence type="ECO:0000259" key="8">
    <source>
        <dbReference type="Pfam" id="PF03636"/>
    </source>
</evidence>
<gene>
    <name evidence="9" type="ORF">CJD50_06725</name>
</gene>
<dbReference type="GO" id="GO:0030246">
    <property type="term" value="F:carbohydrate binding"/>
    <property type="evidence" value="ECO:0007669"/>
    <property type="project" value="InterPro"/>
</dbReference>
<feature type="domain" description="Glycoside hydrolase family 65 C-terminal" evidence="7">
    <location>
        <begin position="677"/>
        <end position="730"/>
    </location>
</feature>
<dbReference type="Pfam" id="PF03632">
    <property type="entry name" value="Glyco_hydro_65m"/>
    <property type="match status" value="1"/>
</dbReference>
<evidence type="ECO:0000313" key="9">
    <source>
        <dbReference type="EMBL" id="PAV97341.1"/>
    </source>
</evidence>
<dbReference type="Gene3D" id="1.50.10.10">
    <property type="match status" value="1"/>
</dbReference>
<dbReference type="Proteomes" id="UP000218796">
    <property type="component" value="Unassembled WGS sequence"/>
</dbReference>
<dbReference type="PIRSF" id="PIRSF036289">
    <property type="entry name" value="Glycosyl_hydrolase_malt_phosph"/>
    <property type="match status" value="1"/>
</dbReference>
<dbReference type="GO" id="GO:0016757">
    <property type="term" value="F:glycosyltransferase activity"/>
    <property type="evidence" value="ECO:0007669"/>
    <property type="project" value="UniProtKB-KW"/>
</dbReference>
<name>A0A2A2MEQ1_9GAMM</name>
<accession>A0A2A2MEQ1</accession>
<proteinExistence type="inferred from homology"/>
<organism evidence="9 10">
    <name type="scientific">Hafnia paralvei</name>
    <dbReference type="NCBI Taxonomy" id="546367"/>
    <lineage>
        <taxon>Bacteria</taxon>
        <taxon>Pseudomonadati</taxon>
        <taxon>Pseudomonadota</taxon>
        <taxon>Gammaproteobacteria</taxon>
        <taxon>Enterobacterales</taxon>
        <taxon>Hafniaceae</taxon>
        <taxon>Hafnia</taxon>
    </lineage>
</organism>
<dbReference type="Pfam" id="PF03636">
    <property type="entry name" value="Glyco_hydro_65N"/>
    <property type="match status" value="1"/>
</dbReference>
<keyword evidence="9" id="KW-0378">Hydrolase</keyword>
<evidence type="ECO:0000256" key="4">
    <source>
        <dbReference type="PIRSR" id="PIRSR036289-50"/>
    </source>
</evidence>
<evidence type="ECO:0000256" key="2">
    <source>
        <dbReference type="ARBA" id="ARBA00022676"/>
    </source>
</evidence>
<dbReference type="Gene3D" id="2.70.98.40">
    <property type="entry name" value="Glycoside hydrolase, family 65, N-terminal domain"/>
    <property type="match status" value="1"/>
</dbReference>
<evidence type="ECO:0000256" key="3">
    <source>
        <dbReference type="ARBA" id="ARBA00022679"/>
    </source>
</evidence>
<dbReference type="Gene3D" id="2.60.420.10">
    <property type="entry name" value="Maltose phosphorylase, domain 3"/>
    <property type="match status" value="1"/>
</dbReference>
<feature type="binding site" evidence="5">
    <location>
        <begin position="336"/>
        <end position="337"/>
    </location>
    <ligand>
        <name>substrate</name>
    </ligand>
</feature>
<keyword evidence="3" id="KW-0808">Transferase</keyword>
<dbReference type="InterPro" id="IPR011013">
    <property type="entry name" value="Gal_mutarotase_sf_dom"/>
</dbReference>
<dbReference type="InterPro" id="IPR005196">
    <property type="entry name" value="Glyco_hydro_65_N"/>
</dbReference>
<dbReference type="InterPro" id="IPR005195">
    <property type="entry name" value="Glyco_hydro_65_M"/>
</dbReference>
<dbReference type="PANTHER" id="PTHR11051">
    <property type="entry name" value="GLYCOSYL HYDROLASE-RELATED"/>
    <property type="match status" value="1"/>
</dbReference>
<dbReference type="GO" id="GO:0004553">
    <property type="term" value="F:hydrolase activity, hydrolyzing O-glycosyl compounds"/>
    <property type="evidence" value="ECO:0007669"/>
    <property type="project" value="TreeGrafter"/>
</dbReference>
<dbReference type="GO" id="GO:0005975">
    <property type="term" value="P:carbohydrate metabolic process"/>
    <property type="evidence" value="ECO:0007669"/>
    <property type="project" value="InterPro"/>
</dbReference>
<dbReference type="Pfam" id="PF03633">
    <property type="entry name" value="Glyco_hydro_65C"/>
    <property type="match status" value="1"/>
</dbReference>
<keyword evidence="2" id="KW-0328">Glycosyltransferase</keyword>
<comment type="similarity">
    <text evidence="1">Belongs to the glycosyl hydrolase 65 family.</text>
</comment>
<reference evidence="9 10" key="1">
    <citation type="submission" date="2017-08" db="EMBL/GenBank/DDBJ databases">
        <title>Draft Genome Sequence of Hafnia alvei CITHA-6 Isolated from Raw Bovine Milk.</title>
        <authorList>
            <person name="Culligan E.P."/>
            <person name="Mcsweeney A."/>
            <person name="O'Doherty C."/>
            <person name="Gleeson E."/>
            <person name="O'Riordan D."/>
            <person name="Sleator R.D."/>
        </authorList>
    </citation>
    <scope>NUCLEOTIDE SEQUENCE [LARGE SCALE GENOMIC DNA]</scope>
    <source>
        <strain evidence="9 10">CITHA-6</strain>
    </source>
</reference>
<dbReference type="PANTHER" id="PTHR11051:SF8">
    <property type="entry name" value="PROTEIN-GLUCOSYLGALACTOSYLHYDROXYLYSINE GLUCOSIDASE"/>
    <property type="match status" value="1"/>
</dbReference>
<feature type="domain" description="Glycoside hydrolase family 65 central catalytic" evidence="6">
    <location>
        <begin position="301"/>
        <end position="664"/>
    </location>
</feature>
<dbReference type="RefSeq" id="WP_039186270.1">
    <property type="nucleotide sequence ID" value="NZ_CAUFSP010000015.1"/>
</dbReference>
<dbReference type="InterPro" id="IPR008928">
    <property type="entry name" value="6-hairpin_glycosidase_sf"/>
</dbReference>
<dbReference type="InterPro" id="IPR017045">
    <property type="entry name" value="Malt_Pase/Glycosyl_Hdrlase"/>
</dbReference>
<dbReference type="SUPFAM" id="SSF74650">
    <property type="entry name" value="Galactose mutarotase-like"/>
    <property type="match status" value="1"/>
</dbReference>
<feature type="active site" description="Proton donor" evidence="4">
    <location>
        <position position="476"/>
    </location>
</feature>
<dbReference type="InterPro" id="IPR005194">
    <property type="entry name" value="Glyco_hydro_65_C"/>
</dbReference>
<dbReference type="EMBL" id="NQMS01000002">
    <property type="protein sequence ID" value="PAV97341.1"/>
    <property type="molecule type" value="Genomic_DNA"/>
</dbReference>
<evidence type="ECO:0000313" key="10">
    <source>
        <dbReference type="Proteomes" id="UP000218796"/>
    </source>
</evidence>
<dbReference type="OrthoDB" id="9816160at2"/>
<comment type="caution">
    <text evidence="9">The sequence shown here is derived from an EMBL/GenBank/DDBJ whole genome shotgun (WGS) entry which is preliminary data.</text>
</comment>
<keyword evidence="10" id="KW-1185">Reference proteome</keyword>
<dbReference type="SUPFAM" id="SSF48208">
    <property type="entry name" value="Six-hairpin glycosidases"/>
    <property type="match status" value="1"/>
</dbReference>
<evidence type="ECO:0000256" key="1">
    <source>
        <dbReference type="ARBA" id="ARBA00006768"/>
    </source>
</evidence>
<evidence type="ECO:0000256" key="5">
    <source>
        <dbReference type="PIRSR" id="PIRSR036289-51"/>
    </source>
</evidence>
<dbReference type="AlphaFoldDB" id="A0A2A2MEQ1"/>
<sequence length="762" mass="86154">MSSLTVLKEPIFSPHTLKKYASLMAAGNGYLGLRACHEEDYTEQTRGMYLAGFYHRASPNEASELVNLPDVLQMRIEMDGEIFTLLSGEILSYQRELCFATGELRRSVLWLAPNGKRYQIDSQRFVSAQQLCLICSRISITPLDDRAVITVSTGIDATQTNSGRQHLDETSVRVFEQRYLQGKYQTQNGADEVVISSFCEVAGDTNSSFYAKNRRLMQHCNARVAAGDSFVLVKTSWVTHSLDNEDHGSNLAEHALENLMTCVAQGYDKLLAESTRTWNNWWLRGRVVIDTHHYRDQQALDFALYHLFAMTPTHSERCSIAAKGLTGEGYKGHVFWDTEVFLLPFHLLTQPNIARQLISYRWHNLAGARRKAQIKGYCGALFPWESARTGDEETPKFAAINIRTGLRQKVASALAEHHLVADIAWAVDIYFQTTGDDVFMRERGVCLLMETARFWISRVTETNGRLELHDVIGPDEYTEHVNNNAYTNYLAYHNVARALSYHRQFSTQPDRKFIDEASDFLARLWLPTDNDQQILAQDDSFLSKPSIDLTDYKAKQGTQAILLDYSRAEVNEMQILKQADVVMLAYMLPWLFTPEQLRANLDYYEPRTIHDSSLSKAIHAVVAARSGRCEQAYQFWQQACLIDLGDEPHSCDDGIHAAATGAIWLGAVQGFAGLTIEQGELHFNPCLPLEWRAISFPLYWQGAHIQLTLTQQKLTINNPSVQPIVLWLGQTRFSVQLGEQILTLAEFISPITGSGTIKGLDE</sequence>
<dbReference type="InterPro" id="IPR037018">
    <property type="entry name" value="GH65_N"/>
</dbReference>
<evidence type="ECO:0000259" key="6">
    <source>
        <dbReference type="Pfam" id="PF03632"/>
    </source>
</evidence>
<feature type="binding site" evidence="5">
    <location>
        <begin position="577"/>
        <end position="578"/>
    </location>
    <ligand>
        <name>substrate</name>
    </ligand>
</feature>
<evidence type="ECO:0000259" key="7">
    <source>
        <dbReference type="Pfam" id="PF03633"/>
    </source>
</evidence>
<dbReference type="InterPro" id="IPR012341">
    <property type="entry name" value="6hp_glycosidase-like_sf"/>
</dbReference>